<dbReference type="InterPro" id="IPR009057">
    <property type="entry name" value="Homeodomain-like_sf"/>
</dbReference>
<organism evidence="3 4">
    <name type="scientific">Octopus vulgaris</name>
    <name type="common">Common octopus</name>
    <dbReference type="NCBI Taxonomy" id="6645"/>
    <lineage>
        <taxon>Eukaryota</taxon>
        <taxon>Metazoa</taxon>
        <taxon>Spiralia</taxon>
        <taxon>Lophotrochozoa</taxon>
        <taxon>Mollusca</taxon>
        <taxon>Cephalopoda</taxon>
        <taxon>Coleoidea</taxon>
        <taxon>Octopodiformes</taxon>
        <taxon>Octopoda</taxon>
        <taxon>Incirrata</taxon>
        <taxon>Octopodidae</taxon>
        <taxon>Octopus</taxon>
    </lineage>
</organism>
<dbReference type="InterPro" id="IPR006600">
    <property type="entry name" value="HTH_CenpB_DNA-bd_dom"/>
</dbReference>
<proteinExistence type="predicted"/>
<feature type="domain" description="HTH CENPB-type" evidence="2">
    <location>
        <begin position="19"/>
        <end position="82"/>
    </location>
</feature>
<dbReference type="Pfam" id="PF03221">
    <property type="entry name" value="HTH_Tnp_Tc5"/>
    <property type="match status" value="1"/>
</dbReference>
<keyword evidence="4" id="KW-1185">Reference proteome</keyword>
<evidence type="ECO:0000259" key="2">
    <source>
        <dbReference type="Pfam" id="PF03221"/>
    </source>
</evidence>
<gene>
    <name evidence="3" type="ORF">OCTVUL_1B009651</name>
</gene>
<evidence type="ECO:0000256" key="1">
    <source>
        <dbReference type="ARBA" id="ARBA00023125"/>
    </source>
</evidence>
<evidence type="ECO:0000313" key="3">
    <source>
        <dbReference type="EMBL" id="CAI9715047.1"/>
    </source>
</evidence>
<name>A0AA36AHD4_OCTVU</name>
<dbReference type="SUPFAM" id="SSF46689">
    <property type="entry name" value="Homeodomain-like"/>
    <property type="match status" value="1"/>
</dbReference>
<reference evidence="3" key="1">
    <citation type="submission" date="2023-08" db="EMBL/GenBank/DDBJ databases">
        <authorList>
            <person name="Alioto T."/>
            <person name="Alioto T."/>
            <person name="Gomez Garrido J."/>
        </authorList>
    </citation>
    <scope>NUCLEOTIDE SEQUENCE</scope>
</reference>
<dbReference type="Gene3D" id="1.10.10.60">
    <property type="entry name" value="Homeodomain-like"/>
    <property type="match status" value="1"/>
</dbReference>
<protein>
    <submittedName>
        <fullName evidence="3">Pogo transposable element with KRAB domain</fullName>
    </submittedName>
</protein>
<accession>A0AA36AHD4</accession>
<dbReference type="GO" id="GO:0003677">
    <property type="term" value="F:DNA binding"/>
    <property type="evidence" value="ECO:0007669"/>
    <property type="project" value="UniProtKB-KW"/>
</dbReference>
<dbReference type="EMBL" id="OX597814">
    <property type="protein sequence ID" value="CAI9715047.1"/>
    <property type="molecule type" value="Genomic_DNA"/>
</dbReference>
<evidence type="ECO:0000313" key="4">
    <source>
        <dbReference type="Proteomes" id="UP001162480"/>
    </source>
</evidence>
<sequence>MSDKRRCRSVRGARGPAYRALEIELLQWIVVQHANNLIVNYHCLWEYAFELVKRFGIEMNSFRCSDRWIFNFMKQNKLTLRKITHVGQADNKTLGEKAQITSDYLDSIPVLTADKDADQIYNMDETPVYVDFVGNKNVDASHCGAIKACFTAVLCVNAAGKVLKTMIILKGLKNMPKIRSQRIFT</sequence>
<dbReference type="AlphaFoldDB" id="A0AA36AHD4"/>
<dbReference type="Proteomes" id="UP001162480">
    <property type="component" value="Chromosome 1"/>
</dbReference>
<keyword evidence="1" id="KW-0238">DNA-binding</keyword>